<organism evidence="11 12">
    <name type="scientific">Fukomys damarensis</name>
    <name type="common">Damaraland mole rat</name>
    <name type="synonym">Cryptomys damarensis</name>
    <dbReference type="NCBI Taxonomy" id="885580"/>
    <lineage>
        <taxon>Eukaryota</taxon>
        <taxon>Metazoa</taxon>
        <taxon>Chordata</taxon>
        <taxon>Craniata</taxon>
        <taxon>Vertebrata</taxon>
        <taxon>Euteleostomi</taxon>
        <taxon>Mammalia</taxon>
        <taxon>Eutheria</taxon>
        <taxon>Euarchontoglires</taxon>
        <taxon>Glires</taxon>
        <taxon>Rodentia</taxon>
        <taxon>Hystricomorpha</taxon>
        <taxon>Bathyergidae</taxon>
        <taxon>Fukomys</taxon>
    </lineage>
</organism>
<dbReference type="Proteomes" id="UP000028990">
    <property type="component" value="Unassembled WGS sequence"/>
</dbReference>
<dbReference type="GO" id="GO:0008270">
    <property type="term" value="F:zinc ion binding"/>
    <property type="evidence" value="ECO:0007669"/>
    <property type="project" value="UniProtKB-KW"/>
</dbReference>
<reference evidence="11 12" key="1">
    <citation type="submission" date="2013-11" db="EMBL/GenBank/DDBJ databases">
        <title>The Damaraland mole rat (Fukomys damarensis) genome and evolution of African mole rats.</title>
        <authorList>
            <person name="Gladyshev V.N."/>
            <person name="Fang X."/>
        </authorList>
    </citation>
    <scope>NUCLEOTIDE SEQUENCE [LARGE SCALE GENOMIC DNA]</scope>
    <source>
        <tissue evidence="11">Liver</tissue>
    </source>
</reference>
<evidence type="ECO:0000256" key="2">
    <source>
        <dbReference type="ARBA" id="ARBA00022723"/>
    </source>
</evidence>
<dbReference type="PROSITE" id="PS00028">
    <property type="entry name" value="ZINC_FINGER_C2H2_1"/>
    <property type="match status" value="3"/>
</dbReference>
<keyword evidence="2" id="KW-0479">Metal-binding</keyword>
<evidence type="ECO:0000313" key="12">
    <source>
        <dbReference type="Proteomes" id="UP000028990"/>
    </source>
</evidence>
<dbReference type="PANTHER" id="PTHR23235:SF156">
    <property type="entry name" value="KRUPPEL-LIKE FACTOR 18"/>
    <property type="match status" value="1"/>
</dbReference>
<dbReference type="GO" id="GO:0000978">
    <property type="term" value="F:RNA polymerase II cis-regulatory region sequence-specific DNA binding"/>
    <property type="evidence" value="ECO:0007669"/>
    <property type="project" value="TreeGrafter"/>
</dbReference>
<evidence type="ECO:0000256" key="5">
    <source>
        <dbReference type="ARBA" id="ARBA00022833"/>
    </source>
</evidence>
<evidence type="ECO:0000256" key="7">
    <source>
        <dbReference type="ARBA" id="ARBA00023163"/>
    </source>
</evidence>
<keyword evidence="6" id="KW-0805">Transcription regulation</keyword>
<dbReference type="PROSITE" id="PS50157">
    <property type="entry name" value="ZINC_FINGER_C2H2_2"/>
    <property type="match status" value="3"/>
</dbReference>
<evidence type="ECO:0000256" key="3">
    <source>
        <dbReference type="ARBA" id="ARBA00022737"/>
    </source>
</evidence>
<dbReference type="FunFam" id="3.30.160.60:FF:000624">
    <property type="entry name" value="zinc finger protein 697"/>
    <property type="match status" value="1"/>
</dbReference>
<feature type="domain" description="C2H2-type" evidence="10">
    <location>
        <begin position="532"/>
        <end position="561"/>
    </location>
</feature>
<sequence>MGMSKKKEEEKSHCLDKWTPVQAAFEKQKRWQMERILKKASKTHKDFNRHLDALTEHYDIPKDPTEEDLLRSCGNSTEMNPWFETLEEIDDFLQVFSDPYKEHVQAHPWPKPQLCVAETASGEGSQQGSRQSQVMPAWTATGMTSASCDVPGRVLTQNSAGAPEEDLDVILPELIEISEQNEQVMSCEHFSHTGGYQKTHVLDTPKTILTDCQKTNITASYMIHSKEGSTSGEQTLNSTQMTIFCGDQVKTLRDNQTLSVGQMTMPSGNQSLSAGQMTSFVNKQSFSGVQMTTSINKQMTISSGYPCGGWMAIASGSQSPSGNLMTTPSDDQNLSGGLMTVLRGNQSLSGDSMTVPCDKQSFSGGQMTTSVSNKGFPMGQMTTSLKNQSHSGTQMTVPNGHQIFYWGPLETLGSDQSFYLNLMTSRNNDQNLSGGHGMTLSNCQTLTGSYLRTTSQLLSSPHPGLLDFSGSPFIREQFLAKNWNLQTKSSPFLKKPASLKPYVCPHQDCGKCYSGSSHLRVHQRTHSGEKPYACNMKGCEWRFSRSEGLKRHMRRHTGERPYLCEICQKSFARSDHVSLHQSVHR</sequence>
<dbReference type="InterPro" id="IPR013087">
    <property type="entry name" value="Znf_C2H2_type"/>
</dbReference>
<feature type="domain" description="C2H2-type" evidence="10">
    <location>
        <begin position="502"/>
        <end position="531"/>
    </location>
</feature>
<feature type="domain" description="C2H2-type" evidence="10">
    <location>
        <begin position="562"/>
        <end position="585"/>
    </location>
</feature>
<keyword evidence="4 9" id="KW-0863">Zinc-finger</keyword>
<gene>
    <name evidence="11" type="ORF">H920_00942</name>
</gene>
<evidence type="ECO:0000256" key="1">
    <source>
        <dbReference type="ARBA" id="ARBA00004123"/>
    </source>
</evidence>
<dbReference type="Gene3D" id="3.30.160.60">
    <property type="entry name" value="Classic Zinc Finger"/>
    <property type="match status" value="3"/>
</dbReference>
<evidence type="ECO:0000256" key="6">
    <source>
        <dbReference type="ARBA" id="ARBA00023015"/>
    </source>
</evidence>
<dbReference type="FunFam" id="3.30.160.60:FF:000125">
    <property type="entry name" value="Putative zinc finger protein 143"/>
    <property type="match status" value="1"/>
</dbReference>
<dbReference type="FunFam" id="3.30.160.60:FF:000072">
    <property type="entry name" value="zinc finger protein 143 isoform X1"/>
    <property type="match status" value="1"/>
</dbReference>
<evidence type="ECO:0000256" key="8">
    <source>
        <dbReference type="ARBA" id="ARBA00023242"/>
    </source>
</evidence>
<keyword evidence="8" id="KW-0539">Nucleus</keyword>
<keyword evidence="5" id="KW-0862">Zinc</keyword>
<keyword evidence="7" id="KW-0804">Transcription</keyword>
<dbReference type="EMBL" id="KN120745">
    <property type="protein sequence ID" value="KFO37775.1"/>
    <property type="molecule type" value="Genomic_DNA"/>
</dbReference>
<dbReference type="SUPFAM" id="SSF57667">
    <property type="entry name" value="beta-beta-alpha zinc fingers"/>
    <property type="match status" value="2"/>
</dbReference>
<keyword evidence="12" id="KW-1185">Reference proteome</keyword>
<evidence type="ECO:0000313" key="11">
    <source>
        <dbReference type="EMBL" id="KFO37775.1"/>
    </source>
</evidence>
<evidence type="ECO:0000259" key="10">
    <source>
        <dbReference type="PROSITE" id="PS50157"/>
    </source>
</evidence>
<proteinExistence type="predicted"/>
<dbReference type="AlphaFoldDB" id="A0A091E5E4"/>
<dbReference type="GO" id="GO:0005634">
    <property type="term" value="C:nucleus"/>
    <property type="evidence" value="ECO:0007669"/>
    <property type="project" value="UniProtKB-SubCell"/>
</dbReference>
<protein>
    <submittedName>
        <fullName evidence="11">Krueppel-like factor 1</fullName>
    </submittedName>
</protein>
<evidence type="ECO:0000256" key="4">
    <source>
        <dbReference type="ARBA" id="ARBA00022771"/>
    </source>
</evidence>
<name>A0A091E5E4_FUKDA</name>
<dbReference type="SMART" id="SM00355">
    <property type="entry name" value="ZnF_C2H2"/>
    <property type="match status" value="3"/>
</dbReference>
<accession>A0A091E5E4</accession>
<dbReference type="PANTHER" id="PTHR23235">
    <property type="entry name" value="KRUEPPEL-LIKE TRANSCRIPTION FACTOR"/>
    <property type="match status" value="1"/>
</dbReference>
<dbReference type="GO" id="GO:0000981">
    <property type="term" value="F:DNA-binding transcription factor activity, RNA polymerase II-specific"/>
    <property type="evidence" value="ECO:0007669"/>
    <property type="project" value="TreeGrafter"/>
</dbReference>
<dbReference type="Pfam" id="PF00096">
    <property type="entry name" value="zf-C2H2"/>
    <property type="match status" value="3"/>
</dbReference>
<comment type="subcellular location">
    <subcellularLocation>
        <location evidence="1">Nucleus</location>
    </subcellularLocation>
</comment>
<dbReference type="InterPro" id="IPR036236">
    <property type="entry name" value="Znf_C2H2_sf"/>
</dbReference>
<dbReference type="STRING" id="885580.ENSFDAP00000011590"/>
<keyword evidence="3" id="KW-0677">Repeat</keyword>
<evidence type="ECO:0000256" key="9">
    <source>
        <dbReference type="PROSITE-ProRule" id="PRU00042"/>
    </source>
</evidence>